<dbReference type="AlphaFoldDB" id="A0A1R3HMN3"/>
<dbReference type="EMBL" id="AWUE01019772">
    <property type="protein sequence ID" value="OMO71553.1"/>
    <property type="molecule type" value="Genomic_DNA"/>
</dbReference>
<accession>A0A1R3HMN3</accession>
<proteinExistence type="predicted"/>
<name>A0A1R3HMN3_9ROSI</name>
<evidence type="ECO:0000313" key="1">
    <source>
        <dbReference type="EMBL" id="OMO71553.1"/>
    </source>
</evidence>
<dbReference type="STRING" id="93759.A0A1R3HMN3"/>
<protein>
    <submittedName>
        <fullName evidence="1">DNA binding protein</fullName>
    </submittedName>
</protein>
<evidence type="ECO:0000313" key="2">
    <source>
        <dbReference type="Proteomes" id="UP000187203"/>
    </source>
</evidence>
<gene>
    <name evidence="1" type="ORF">COLO4_28191</name>
</gene>
<reference evidence="2" key="1">
    <citation type="submission" date="2013-09" db="EMBL/GenBank/DDBJ databases">
        <title>Corchorus olitorius genome sequencing.</title>
        <authorList>
            <person name="Alam M."/>
            <person name="Haque M.S."/>
            <person name="Islam M.S."/>
            <person name="Emdad E.M."/>
            <person name="Islam M.M."/>
            <person name="Ahmed B."/>
            <person name="Halim A."/>
            <person name="Hossen Q.M.M."/>
            <person name="Hossain M.Z."/>
            <person name="Ahmed R."/>
            <person name="Khan M.M."/>
            <person name="Islam R."/>
            <person name="Rashid M.M."/>
            <person name="Khan S.A."/>
            <person name="Rahman M.S."/>
            <person name="Alam M."/>
            <person name="Yahiya A.S."/>
            <person name="Khan M.S."/>
            <person name="Azam M.S."/>
            <person name="Haque T."/>
            <person name="Lashkar M.Z.H."/>
            <person name="Akhand A.I."/>
            <person name="Morshed G."/>
            <person name="Roy S."/>
            <person name="Uddin K.S."/>
            <person name="Rabeya T."/>
            <person name="Hossain A.S."/>
            <person name="Chowdhury A."/>
            <person name="Snigdha A.R."/>
            <person name="Mortoza M.S."/>
            <person name="Matin S.A."/>
            <person name="Hoque S.M.E."/>
            <person name="Islam M.K."/>
            <person name="Roy D.K."/>
            <person name="Haider R."/>
            <person name="Moosa M.M."/>
            <person name="Elias S.M."/>
            <person name="Hasan A.M."/>
            <person name="Jahan S."/>
            <person name="Shafiuddin M."/>
            <person name="Mahmood N."/>
            <person name="Shommy N.S."/>
        </authorList>
    </citation>
    <scope>NUCLEOTIDE SEQUENCE [LARGE SCALE GENOMIC DNA]</scope>
    <source>
        <strain evidence="2">cv. O-4</strain>
    </source>
</reference>
<comment type="caution">
    <text evidence="1">The sequence shown here is derived from an EMBL/GenBank/DDBJ whole genome shotgun (WGS) entry which is preliminary data.</text>
</comment>
<dbReference type="Proteomes" id="UP000187203">
    <property type="component" value="Unassembled WGS sequence"/>
</dbReference>
<organism evidence="1 2">
    <name type="scientific">Corchorus olitorius</name>
    <dbReference type="NCBI Taxonomy" id="93759"/>
    <lineage>
        <taxon>Eukaryota</taxon>
        <taxon>Viridiplantae</taxon>
        <taxon>Streptophyta</taxon>
        <taxon>Embryophyta</taxon>
        <taxon>Tracheophyta</taxon>
        <taxon>Spermatophyta</taxon>
        <taxon>Magnoliopsida</taxon>
        <taxon>eudicotyledons</taxon>
        <taxon>Gunneridae</taxon>
        <taxon>Pentapetalae</taxon>
        <taxon>rosids</taxon>
        <taxon>malvids</taxon>
        <taxon>Malvales</taxon>
        <taxon>Malvaceae</taxon>
        <taxon>Grewioideae</taxon>
        <taxon>Apeibeae</taxon>
        <taxon>Corchorus</taxon>
    </lineage>
</organism>
<sequence>MVIAKLKEMCQHMFLEAWMLSGTVKVEEVAEDMLVLHLLLLLPVAEHCNPVLGYGVSKNANYQFQRRPESKSGSIVPPGSAVYSTGSPLMQLLDDGGSGSVRN</sequence>
<keyword evidence="2" id="KW-1185">Reference proteome</keyword>